<evidence type="ECO:0000256" key="9">
    <source>
        <dbReference type="ARBA" id="ARBA00022741"/>
    </source>
</evidence>
<evidence type="ECO:0000256" key="7">
    <source>
        <dbReference type="ARBA" id="ARBA00022679"/>
    </source>
</evidence>
<evidence type="ECO:0000256" key="16">
    <source>
        <dbReference type="ARBA" id="ARBA00073143"/>
    </source>
</evidence>
<dbReference type="InterPro" id="IPR005467">
    <property type="entry name" value="His_kinase_dom"/>
</dbReference>
<organism evidence="19 20">
    <name type="scientific">Methylocella silvestris</name>
    <dbReference type="NCBI Taxonomy" id="199596"/>
    <lineage>
        <taxon>Bacteria</taxon>
        <taxon>Pseudomonadati</taxon>
        <taxon>Pseudomonadota</taxon>
        <taxon>Alphaproteobacteria</taxon>
        <taxon>Hyphomicrobiales</taxon>
        <taxon>Beijerinckiaceae</taxon>
        <taxon>Methylocella</taxon>
    </lineage>
</organism>
<dbReference type="SUPFAM" id="SSF55874">
    <property type="entry name" value="ATPase domain of HSP90 chaperone/DNA topoisomerase II/histidine kinase"/>
    <property type="match status" value="1"/>
</dbReference>
<keyword evidence="14 17" id="KW-0472">Membrane</keyword>
<keyword evidence="8 17" id="KW-0812">Transmembrane</keyword>
<dbReference type="FunFam" id="1.10.287.130:FF:000049">
    <property type="entry name" value="C4-dicarboxylate transport sensor protein DctB"/>
    <property type="match status" value="1"/>
</dbReference>
<dbReference type="GO" id="GO:0005886">
    <property type="term" value="C:plasma membrane"/>
    <property type="evidence" value="ECO:0007669"/>
    <property type="project" value="UniProtKB-SubCell"/>
</dbReference>
<evidence type="ECO:0000256" key="5">
    <source>
        <dbReference type="ARBA" id="ARBA00022519"/>
    </source>
</evidence>
<dbReference type="EC" id="2.7.13.3" evidence="3"/>
<dbReference type="PROSITE" id="PS50109">
    <property type="entry name" value="HIS_KIN"/>
    <property type="match status" value="1"/>
</dbReference>
<accession>A0A2J7TBR8</accession>
<sequence>MERNVAEVEKARWAIILPALLGALVVGVVAGAVVAAGDIAVKIRSERIIQRGRIEAERYAALLASELHRFDYLPELLRYHPSIISVLQAPSDPSRIAAANRYLEEVNRAAGSTTLYLLDLKGVTIASSNWSEPTSFVGRDLSYRPYFVNALQTGSDRFYGIGTNSGTPGYYFSRALRAEGAPGGVGVVKVNLERFEVHPFTMLGDVIITDQNGVIVLSSRPQWRYKTMTQLSEAVLANLNNARQYENVPLTPVGIVTEESFGGGAAIVSLPSDAPGTGRVRFLAQELHLDGSDWEIAILSDLSDVLIVKRWTQLIVALVGLALILFVLFLLQRRRAIQLELAAKEFLARANIELEHQVKRRTQALVAANETLRATQDELVHSAKLAAIGQFAAGVTHELSQPLAAIRALADNAEVLIKRSEIDTANGNLQMIGELVERMTKITGQLKLFARKDWIEVQAVSVNCSVNNVLRMLDEKIRQVGAKVVFSEEGGDLLVEADPGGLDQILINLTSNAIDAVSGASAPLVEIGARRVDRTTIISIRDNGAGLTEVVLSRLFEPFFTTKTAGAGLGLGLAISEGIARKYGGSLQASNRPGQGAEFLVILPSHRKMAEADNE</sequence>
<feature type="domain" description="Histidine kinase" evidence="18">
    <location>
        <begin position="394"/>
        <end position="607"/>
    </location>
</feature>
<dbReference type="Gene3D" id="1.10.287.130">
    <property type="match status" value="1"/>
</dbReference>
<evidence type="ECO:0000256" key="17">
    <source>
        <dbReference type="SAM" id="Phobius"/>
    </source>
</evidence>
<dbReference type="InterPro" id="IPR004358">
    <property type="entry name" value="Sig_transdc_His_kin-like_C"/>
</dbReference>
<dbReference type="PIRSF" id="PIRSF036431">
    <property type="entry name" value="STHK_DctB"/>
    <property type="match status" value="1"/>
</dbReference>
<keyword evidence="13" id="KW-0902">Two-component regulatory system</keyword>
<comment type="subcellular location">
    <subcellularLocation>
        <location evidence="2">Cell inner membrane</location>
        <topology evidence="2">Multi-pass membrane protein</topology>
    </subcellularLocation>
</comment>
<proteinExistence type="predicted"/>
<keyword evidence="5" id="KW-0997">Cell inner membrane</keyword>
<dbReference type="InterPro" id="IPR029151">
    <property type="entry name" value="Sensor-like_sf"/>
</dbReference>
<comment type="catalytic activity">
    <reaction evidence="1">
        <text>ATP + protein L-histidine = ADP + protein N-phospho-L-histidine.</text>
        <dbReference type="EC" id="2.7.13.3"/>
    </reaction>
</comment>
<evidence type="ECO:0000256" key="6">
    <source>
        <dbReference type="ARBA" id="ARBA00022553"/>
    </source>
</evidence>
<dbReference type="GO" id="GO:0000155">
    <property type="term" value="F:phosphorelay sensor kinase activity"/>
    <property type="evidence" value="ECO:0007669"/>
    <property type="project" value="InterPro"/>
</dbReference>
<feature type="transmembrane region" description="Helical" evidence="17">
    <location>
        <begin position="311"/>
        <end position="331"/>
    </location>
</feature>
<name>A0A2J7TBR8_METSI</name>
<dbReference type="InterPro" id="IPR017055">
    <property type="entry name" value="Sig_transdc_His_kinase_DctB"/>
</dbReference>
<feature type="transmembrane region" description="Helical" evidence="17">
    <location>
        <begin position="12"/>
        <end position="37"/>
    </location>
</feature>
<dbReference type="PANTHER" id="PTHR43065:SF46">
    <property type="entry name" value="C4-DICARBOXYLATE TRANSPORT SENSOR PROTEIN DCTB"/>
    <property type="match status" value="1"/>
</dbReference>
<dbReference type="PRINTS" id="PR00344">
    <property type="entry name" value="BCTRLSENSOR"/>
</dbReference>
<dbReference type="Pfam" id="PF02518">
    <property type="entry name" value="HATPase_c"/>
    <property type="match status" value="1"/>
</dbReference>
<evidence type="ECO:0000256" key="15">
    <source>
        <dbReference type="ARBA" id="ARBA00059004"/>
    </source>
</evidence>
<evidence type="ECO:0000256" key="10">
    <source>
        <dbReference type="ARBA" id="ARBA00022777"/>
    </source>
</evidence>
<reference evidence="19 20" key="1">
    <citation type="submission" date="2017-10" db="EMBL/GenBank/DDBJ databases">
        <title>Genome announcement of Methylocella silvestris TVC from permafrost.</title>
        <authorList>
            <person name="Wang J."/>
            <person name="Geng K."/>
            <person name="Ul-Haque F."/>
            <person name="Crombie A.T."/>
            <person name="Street L.E."/>
            <person name="Wookey P.A."/>
            <person name="Murrell J.C."/>
            <person name="Pratscher J."/>
        </authorList>
    </citation>
    <scope>NUCLEOTIDE SEQUENCE [LARGE SCALE GENOMIC DNA]</scope>
    <source>
        <strain evidence="19 20">TVC</strain>
    </source>
</reference>
<keyword evidence="9" id="KW-0547">Nucleotide-binding</keyword>
<dbReference type="InterPro" id="IPR003594">
    <property type="entry name" value="HATPase_dom"/>
</dbReference>
<keyword evidence="12 17" id="KW-1133">Transmembrane helix</keyword>
<dbReference type="Gene3D" id="3.30.565.10">
    <property type="entry name" value="Histidine kinase-like ATPase, C-terminal domain"/>
    <property type="match status" value="1"/>
</dbReference>
<keyword evidence="11" id="KW-0067">ATP-binding</keyword>
<dbReference type="Gene3D" id="6.10.250.3020">
    <property type="match status" value="1"/>
</dbReference>
<dbReference type="Proteomes" id="UP000236286">
    <property type="component" value="Unassembled WGS sequence"/>
</dbReference>
<dbReference type="InterPro" id="IPR003661">
    <property type="entry name" value="HisK_dim/P_dom"/>
</dbReference>
<dbReference type="EMBL" id="PDZR01000045">
    <property type="protein sequence ID" value="PNG24207.1"/>
    <property type="molecule type" value="Genomic_DNA"/>
</dbReference>
<comment type="function">
    <text evidence="15">Member of the two-component regulatory system DctB/DctD involved in the transport of C4-dicarboxylates. DctB functions as a membrane-associated protein kinase that phosphorylates DctD in response to environmental signals.</text>
</comment>
<evidence type="ECO:0000256" key="8">
    <source>
        <dbReference type="ARBA" id="ARBA00022692"/>
    </source>
</evidence>
<evidence type="ECO:0000256" key="4">
    <source>
        <dbReference type="ARBA" id="ARBA00022475"/>
    </source>
</evidence>
<evidence type="ECO:0000256" key="12">
    <source>
        <dbReference type="ARBA" id="ARBA00022989"/>
    </source>
</evidence>
<dbReference type="AlphaFoldDB" id="A0A2J7TBR8"/>
<dbReference type="CDD" id="cd00082">
    <property type="entry name" value="HisKA"/>
    <property type="match status" value="1"/>
</dbReference>
<evidence type="ECO:0000256" key="2">
    <source>
        <dbReference type="ARBA" id="ARBA00004429"/>
    </source>
</evidence>
<dbReference type="PANTHER" id="PTHR43065">
    <property type="entry name" value="SENSOR HISTIDINE KINASE"/>
    <property type="match status" value="1"/>
</dbReference>
<dbReference type="InterPro" id="IPR036097">
    <property type="entry name" value="HisK_dim/P_sf"/>
</dbReference>
<evidence type="ECO:0000256" key="1">
    <source>
        <dbReference type="ARBA" id="ARBA00000085"/>
    </source>
</evidence>
<evidence type="ECO:0000256" key="14">
    <source>
        <dbReference type="ARBA" id="ARBA00023136"/>
    </source>
</evidence>
<evidence type="ECO:0000256" key="3">
    <source>
        <dbReference type="ARBA" id="ARBA00012438"/>
    </source>
</evidence>
<evidence type="ECO:0000256" key="13">
    <source>
        <dbReference type="ARBA" id="ARBA00023012"/>
    </source>
</evidence>
<dbReference type="GO" id="GO:0005524">
    <property type="term" value="F:ATP binding"/>
    <property type="evidence" value="ECO:0007669"/>
    <property type="project" value="UniProtKB-KW"/>
</dbReference>
<keyword evidence="6" id="KW-0597">Phosphoprotein</keyword>
<comment type="caution">
    <text evidence="19">The sequence shown here is derived from an EMBL/GenBank/DDBJ whole genome shotgun (WGS) entry which is preliminary data.</text>
</comment>
<dbReference type="SMART" id="SM00388">
    <property type="entry name" value="HisKA"/>
    <property type="match status" value="1"/>
</dbReference>
<dbReference type="SMART" id="SM00387">
    <property type="entry name" value="HATPase_c"/>
    <property type="match status" value="1"/>
</dbReference>
<keyword evidence="10 19" id="KW-0418">Kinase</keyword>
<gene>
    <name evidence="19" type="ORF">CR492_19890</name>
</gene>
<dbReference type="SUPFAM" id="SSF47384">
    <property type="entry name" value="Homodimeric domain of signal transducing histidine kinase"/>
    <property type="match status" value="1"/>
</dbReference>
<evidence type="ECO:0000259" key="18">
    <source>
        <dbReference type="PROSITE" id="PS50109"/>
    </source>
</evidence>
<keyword evidence="4" id="KW-1003">Cell membrane</keyword>
<dbReference type="Pfam" id="PF00512">
    <property type="entry name" value="HisKA"/>
    <property type="match status" value="1"/>
</dbReference>
<dbReference type="InterPro" id="IPR036890">
    <property type="entry name" value="HATPase_C_sf"/>
</dbReference>
<evidence type="ECO:0000256" key="11">
    <source>
        <dbReference type="ARBA" id="ARBA00022840"/>
    </source>
</evidence>
<protein>
    <recommendedName>
        <fullName evidence="16">C4-dicarboxylate transport sensor protein DctB</fullName>
        <ecNumber evidence="3">2.7.13.3</ecNumber>
    </recommendedName>
</protein>
<dbReference type="OrthoDB" id="9795133at2"/>
<dbReference type="RefSeq" id="WP_102845458.1">
    <property type="nucleotide sequence ID" value="NZ_PDZR01000045.1"/>
</dbReference>
<keyword evidence="7" id="KW-0808">Transferase</keyword>
<dbReference type="Gene3D" id="3.30.450.20">
    <property type="entry name" value="PAS domain"/>
    <property type="match status" value="2"/>
</dbReference>
<evidence type="ECO:0000313" key="19">
    <source>
        <dbReference type="EMBL" id="PNG24207.1"/>
    </source>
</evidence>
<dbReference type="SUPFAM" id="SSF103190">
    <property type="entry name" value="Sensory domain-like"/>
    <property type="match status" value="1"/>
</dbReference>
<evidence type="ECO:0000313" key="20">
    <source>
        <dbReference type="Proteomes" id="UP000236286"/>
    </source>
</evidence>